<dbReference type="GO" id="GO:0046872">
    <property type="term" value="F:metal ion binding"/>
    <property type="evidence" value="ECO:0007669"/>
    <property type="project" value="InterPro"/>
</dbReference>
<feature type="compositionally biased region" description="Low complexity" evidence="2">
    <location>
        <begin position="485"/>
        <end position="495"/>
    </location>
</feature>
<dbReference type="Pfam" id="PF05193">
    <property type="entry name" value="Peptidase_M16_C"/>
    <property type="match status" value="1"/>
</dbReference>
<gene>
    <name evidence="6" type="ORF">CK620_06225</name>
</gene>
<feature type="domain" description="Peptidase M16 C-terminal" evidence="5">
    <location>
        <begin position="224"/>
        <end position="416"/>
    </location>
</feature>
<dbReference type="EMBL" id="NSJF01000002">
    <property type="protein sequence ID" value="PAT35449.1"/>
    <property type="molecule type" value="Genomic_DNA"/>
</dbReference>
<feature type="signal peptide" evidence="3">
    <location>
        <begin position="1"/>
        <end position="23"/>
    </location>
</feature>
<comment type="caution">
    <text evidence="6">The sequence shown here is derived from an EMBL/GenBank/DDBJ whole genome shotgun (WGS) entry which is preliminary data.</text>
</comment>
<dbReference type="Proteomes" id="UP000217999">
    <property type="component" value="Unassembled WGS sequence"/>
</dbReference>
<evidence type="ECO:0000256" key="3">
    <source>
        <dbReference type="SAM" id="SignalP"/>
    </source>
</evidence>
<feature type="region of interest" description="Disordered" evidence="2">
    <location>
        <begin position="482"/>
        <end position="502"/>
    </location>
</feature>
<dbReference type="InterPro" id="IPR011765">
    <property type="entry name" value="Pept_M16_N"/>
</dbReference>
<dbReference type="PANTHER" id="PTHR11851:SF49">
    <property type="entry name" value="MITOCHONDRIAL-PROCESSING PEPTIDASE SUBUNIT ALPHA"/>
    <property type="match status" value="1"/>
</dbReference>
<comment type="similarity">
    <text evidence="1">Belongs to the peptidase M16 family.</text>
</comment>
<dbReference type="InterPro" id="IPR011249">
    <property type="entry name" value="Metalloenz_LuxS/M16"/>
</dbReference>
<dbReference type="InterPro" id="IPR007863">
    <property type="entry name" value="Peptidase_M16_C"/>
</dbReference>
<feature type="domain" description="Peptidase M16 N-terminal" evidence="4">
    <location>
        <begin position="70"/>
        <end position="214"/>
    </location>
</feature>
<evidence type="ECO:0000259" key="4">
    <source>
        <dbReference type="Pfam" id="PF00675"/>
    </source>
</evidence>
<evidence type="ECO:0000256" key="2">
    <source>
        <dbReference type="SAM" id="MobiDB-lite"/>
    </source>
</evidence>
<protein>
    <submittedName>
        <fullName evidence="6">Peptidase M16</fullName>
    </submittedName>
</protein>
<keyword evidence="3" id="KW-0732">Signal</keyword>
<sequence>MRRSAALLAAACLAACASAPGTAALEADKPPAAQVAAPAASTDQLPAGAQALREDEALAHYRLANGLEVIVKPDRRAPTAIHMLWVRVGSIDEADGTSGVAHALEHMMFKGSKALAPGVFSRRVAELGGQDNAFTSLDYTAYFQQVPVQQLGVVMGLEAERFAHNQWPDEEFTREIEVIKEERRLRTDDQPRAKLFEQLMAATFMAAPQRRPIIGWMDDLQRMRAEDVRAFYRQWYVPANAAVVVVGQVQPRQALALVARHYGDALQGSAQLAATLPARKITQEPPQQGPRRIVLRDRVEQPVLLMAFKAPALQQLQQPTASDREALALMALAGVLSGYEGARLERALVRGPQRVADSVDASAMLSNRSGNGLFLLSAIPAPGRDGQAVEQALRRAIAEVAQRGVGQQELQRVVTQWTAATVYEQDSMFAQANELGRNWVQGWPLDASELLIQRLREVTPEQVQAVAARYFGDDGLTVAELQPQAPSAAASTAPKATRKEQP</sequence>
<evidence type="ECO:0000313" key="7">
    <source>
        <dbReference type="Proteomes" id="UP000217999"/>
    </source>
</evidence>
<proteinExistence type="inferred from homology"/>
<dbReference type="Gene3D" id="3.30.830.10">
    <property type="entry name" value="Metalloenzyme, LuxS/M16 peptidase-like"/>
    <property type="match status" value="2"/>
</dbReference>
<organism evidence="6 7">
    <name type="scientific">Vandammella animalimorsus</name>
    <dbReference type="NCBI Taxonomy" id="2029117"/>
    <lineage>
        <taxon>Bacteria</taxon>
        <taxon>Pseudomonadati</taxon>
        <taxon>Pseudomonadota</taxon>
        <taxon>Betaproteobacteria</taxon>
        <taxon>Burkholderiales</taxon>
        <taxon>Comamonadaceae</taxon>
        <taxon>Vandammella</taxon>
    </lineage>
</organism>
<feature type="chain" id="PRO_5013036448" evidence="3">
    <location>
        <begin position="24"/>
        <end position="502"/>
    </location>
</feature>
<name>A0A2A2ACY9_9BURK</name>
<dbReference type="InterPro" id="IPR050361">
    <property type="entry name" value="MPP/UQCRC_Complex"/>
</dbReference>
<dbReference type="AlphaFoldDB" id="A0A2A2ACY9"/>
<accession>A0A2A2ACY9</accession>
<dbReference type="SUPFAM" id="SSF63411">
    <property type="entry name" value="LuxS/MPP-like metallohydrolase"/>
    <property type="match status" value="2"/>
</dbReference>
<evidence type="ECO:0000313" key="6">
    <source>
        <dbReference type="EMBL" id="PAT35449.1"/>
    </source>
</evidence>
<dbReference type="PANTHER" id="PTHR11851">
    <property type="entry name" value="METALLOPROTEASE"/>
    <property type="match status" value="1"/>
</dbReference>
<dbReference type="Pfam" id="PF00675">
    <property type="entry name" value="Peptidase_M16"/>
    <property type="match status" value="1"/>
</dbReference>
<evidence type="ECO:0000256" key="1">
    <source>
        <dbReference type="ARBA" id="ARBA00007261"/>
    </source>
</evidence>
<reference evidence="6 7" key="1">
    <citation type="submission" date="2017-08" db="EMBL/GenBank/DDBJ databases">
        <title>WGS of Clinical strains of the CDC Group NO-1 linked to zoonotic infections in humans.</title>
        <authorList>
            <person name="Bernier A.-M."/>
            <person name="Bernard K."/>
        </authorList>
    </citation>
    <scope>NUCLEOTIDE SEQUENCE [LARGE SCALE GENOMIC DNA]</scope>
    <source>
        <strain evidence="6 7">NML03-0146</strain>
    </source>
</reference>
<evidence type="ECO:0000259" key="5">
    <source>
        <dbReference type="Pfam" id="PF05193"/>
    </source>
</evidence>